<dbReference type="HOGENOM" id="CLU_327615_0_0_1"/>
<dbReference type="InterPro" id="IPR056884">
    <property type="entry name" value="NPHP3-like_N"/>
</dbReference>
<evidence type="ECO:0000256" key="2">
    <source>
        <dbReference type="PROSITE-ProRule" id="PRU00339"/>
    </source>
</evidence>
<dbReference type="InterPro" id="IPR027417">
    <property type="entry name" value="P-loop_NTPase"/>
</dbReference>
<dbReference type="Gene3D" id="3.40.50.300">
    <property type="entry name" value="P-loop containing nucleotide triphosphate hydrolases"/>
    <property type="match status" value="1"/>
</dbReference>
<dbReference type="SUPFAM" id="SSF52540">
    <property type="entry name" value="P-loop containing nucleoside triphosphate hydrolases"/>
    <property type="match status" value="1"/>
</dbReference>
<evidence type="ECO:0000256" key="1">
    <source>
        <dbReference type="ARBA" id="ARBA00022737"/>
    </source>
</evidence>
<dbReference type="SUPFAM" id="SSF48452">
    <property type="entry name" value="TPR-like"/>
    <property type="match status" value="1"/>
</dbReference>
<feature type="compositionally biased region" description="Acidic residues" evidence="3">
    <location>
        <begin position="377"/>
        <end position="386"/>
    </location>
</feature>
<proteinExistence type="predicted"/>
<gene>
    <name evidence="5" type="ORF">M7I_4365</name>
</gene>
<protein>
    <recommendedName>
        <fullName evidence="4">Nephrocystin 3-like N-terminal domain-containing protein</fullName>
    </recommendedName>
</protein>
<feature type="domain" description="Nephrocystin 3-like N-terminal" evidence="4">
    <location>
        <begin position="89"/>
        <end position="244"/>
    </location>
</feature>
<dbReference type="PANTHER" id="PTHR10039:SF17">
    <property type="entry name" value="FUNGAL STAND N-TERMINAL GOODBYE DOMAIN-CONTAINING PROTEIN-RELATED"/>
    <property type="match status" value="1"/>
</dbReference>
<keyword evidence="1" id="KW-0677">Repeat</keyword>
<evidence type="ECO:0000313" key="6">
    <source>
        <dbReference type="Proteomes" id="UP000005446"/>
    </source>
</evidence>
<dbReference type="PANTHER" id="PTHR10039">
    <property type="entry name" value="AMELOGENIN"/>
    <property type="match status" value="1"/>
</dbReference>
<dbReference type="Pfam" id="PF24883">
    <property type="entry name" value="NPHP3_N"/>
    <property type="match status" value="1"/>
</dbReference>
<dbReference type="InterPro" id="IPR019734">
    <property type="entry name" value="TPR_rpt"/>
</dbReference>
<keyword evidence="6" id="KW-1185">Reference proteome</keyword>
<keyword evidence="2" id="KW-0802">TPR repeat</keyword>
<dbReference type="InterPro" id="IPR011990">
    <property type="entry name" value="TPR-like_helical_dom_sf"/>
</dbReference>
<reference evidence="5 6" key="1">
    <citation type="journal article" date="2012" name="Eukaryot. Cell">
        <title>Genome sequence of the fungus Glarea lozoyensis: the first genome sequence of a species from the Helotiaceae family.</title>
        <authorList>
            <person name="Youssar L."/>
            <person name="Gruening B.A."/>
            <person name="Erxleben A."/>
            <person name="Guenther S."/>
            <person name="Huettel W."/>
        </authorList>
    </citation>
    <scope>NUCLEOTIDE SEQUENCE [LARGE SCALE GENOMIC DNA]</scope>
    <source>
        <strain evidence="6">ATCC 74030 / MF5533</strain>
    </source>
</reference>
<feature type="region of interest" description="Disordered" evidence="3">
    <location>
        <begin position="304"/>
        <end position="408"/>
    </location>
</feature>
<comment type="caution">
    <text evidence="5">The sequence shown here is derived from an EMBL/GenBank/DDBJ whole genome shotgun (WGS) entry which is preliminary data.</text>
</comment>
<sequence length="878" mass="98278">MLITTSNAVSDDFDALEILFTEIGNFLNTFGILEDTLRSVPSVENVQKALVAALRSILGACNVARTYQEKKRVGNGFRKFFGKDGGLKDKSRILRISGDPGTGKSHLASSIIKDISDQFGKGSKTLIAYFFFKFTSPHRRSVENALRSCIIQIAQRNEVFRERVARKLEDDGVGLDIPMLKRDRVSQLRNKWLVGEFPENAKDTLWLVFDGIDEADDDEREELTNQLIQLTKKPHKIQVAILGRPEVHIALDLVDTTGQSIITVNRDSNMSDVKRLVRATYDSMDEFRVLKGNLRPSILKAVARASQVSDESEDDRDWDGSESEQEYENDDADSASVDSFSGEDHNVDGNDDGIGAEIESTENPSVVLEPAVRELSDGEDPGSDSDVDLHWNSDSNPSQNGKKNEEIEEASRVRVELVHAAFRDYLGRAEKTDSVPPLVTRLSDSKLELALRTLKATCDQGEVKDLVIAIINMLQQAESPLTIKNNQIYSYLNLGLNNEPQSRVRELILKWLRRVSNIGEANLEGFDRFAVNQLLNRPLSIWTKMASRFVKQWFTSFDLFKRAHGLLITTDQVPLVDRAQFHSKKGYLFSDILTVANAFPAIQKNSIARRQIAATAAHAFMFSEAAAELKAALETSEDELQKFENGVAPAWLESKQGKLGMACQKLEETLASHSAKSLVQELGRALFMLGDFYAAQQDYSNALRTYERGMEVTPIKYNHLSNKVLLCLDALGGEHYAKVMEEFTALADDDQSEWLSRFSFEDREPNSGKYHDILHRAAAAVDADEVSTSSVDYVLCCYDAAAINKSPNPVHSTLLLYQTAKACKGPFNRPEQAFNKYQRICYDHDRVLFLLAGKHNLLRDIAKISPQKQNLTGQAKDS</sequence>
<dbReference type="OrthoDB" id="448455at2759"/>
<evidence type="ECO:0000313" key="5">
    <source>
        <dbReference type="EMBL" id="EHK99689.1"/>
    </source>
</evidence>
<dbReference type="PROSITE" id="PS50005">
    <property type="entry name" value="TPR"/>
    <property type="match status" value="1"/>
</dbReference>
<feature type="compositionally biased region" description="Acidic residues" evidence="3">
    <location>
        <begin position="310"/>
        <end position="333"/>
    </location>
</feature>
<organism evidence="5 6">
    <name type="scientific">Glarea lozoyensis (strain ATCC 74030 / MF5533)</name>
    <dbReference type="NCBI Taxonomy" id="1104152"/>
    <lineage>
        <taxon>Eukaryota</taxon>
        <taxon>Fungi</taxon>
        <taxon>Dikarya</taxon>
        <taxon>Ascomycota</taxon>
        <taxon>Pezizomycotina</taxon>
        <taxon>Leotiomycetes</taxon>
        <taxon>Helotiales</taxon>
        <taxon>Helotiaceae</taxon>
        <taxon>Glarea</taxon>
    </lineage>
</organism>
<feature type="compositionally biased region" description="Polar residues" evidence="3">
    <location>
        <begin position="392"/>
        <end position="401"/>
    </location>
</feature>
<evidence type="ECO:0000256" key="3">
    <source>
        <dbReference type="SAM" id="MobiDB-lite"/>
    </source>
</evidence>
<dbReference type="Gene3D" id="1.25.40.10">
    <property type="entry name" value="Tetratricopeptide repeat domain"/>
    <property type="match status" value="1"/>
</dbReference>
<dbReference type="InParanoid" id="H0EP00"/>
<dbReference type="Proteomes" id="UP000005446">
    <property type="component" value="Unassembled WGS sequence"/>
</dbReference>
<dbReference type="EMBL" id="AGUE01000108">
    <property type="protein sequence ID" value="EHK99689.1"/>
    <property type="molecule type" value="Genomic_DNA"/>
</dbReference>
<accession>H0EP00</accession>
<evidence type="ECO:0000259" key="4">
    <source>
        <dbReference type="Pfam" id="PF24883"/>
    </source>
</evidence>
<feature type="repeat" description="TPR" evidence="2">
    <location>
        <begin position="683"/>
        <end position="716"/>
    </location>
</feature>
<name>H0EP00_GLAL7</name>
<dbReference type="AlphaFoldDB" id="H0EP00"/>